<organism evidence="2 3">
    <name type="scientific">Mytilus galloprovincialis</name>
    <name type="common">Mediterranean mussel</name>
    <dbReference type="NCBI Taxonomy" id="29158"/>
    <lineage>
        <taxon>Eukaryota</taxon>
        <taxon>Metazoa</taxon>
        <taxon>Spiralia</taxon>
        <taxon>Lophotrochozoa</taxon>
        <taxon>Mollusca</taxon>
        <taxon>Bivalvia</taxon>
        <taxon>Autobranchia</taxon>
        <taxon>Pteriomorphia</taxon>
        <taxon>Mytilida</taxon>
        <taxon>Mytiloidea</taxon>
        <taxon>Mytilidae</taxon>
        <taxon>Mytilinae</taxon>
        <taxon>Mytilus</taxon>
    </lineage>
</organism>
<keyword evidence="3" id="KW-1185">Reference proteome</keyword>
<dbReference type="Proteomes" id="UP000596742">
    <property type="component" value="Unassembled WGS sequence"/>
</dbReference>
<evidence type="ECO:0000313" key="3">
    <source>
        <dbReference type="Proteomes" id="UP000596742"/>
    </source>
</evidence>
<dbReference type="EMBL" id="UYJE01003880">
    <property type="protein sequence ID" value="VDI23089.1"/>
    <property type="molecule type" value="Genomic_DNA"/>
</dbReference>
<comment type="caution">
    <text evidence="2">The sequence shown here is derived from an EMBL/GenBank/DDBJ whole genome shotgun (WGS) entry which is preliminary data.</text>
</comment>
<accession>A0A8B6DQF2</accession>
<evidence type="ECO:0000313" key="2">
    <source>
        <dbReference type="EMBL" id="VDI23089.1"/>
    </source>
</evidence>
<feature type="transmembrane region" description="Helical" evidence="1">
    <location>
        <begin position="172"/>
        <end position="191"/>
    </location>
</feature>
<keyword evidence="1" id="KW-0812">Transmembrane</keyword>
<proteinExistence type="predicted"/>
<gene>
    <name evidence="2" type="ORF">MGAL_10B013928</name>
</gene>
<keyword evidence="1" id="KW-0472">Membrane</keyword>
<name>A0A8B6DQF2_MYTGA</name>
<dbReference type="OrthoDB" id="6088795at2759"/>
<protein>
    <submittedName>
        <fullName evidence="2">Uncharacterized protein</fullName>
    </submittedName>
</protein>
<dbReference type="PROSITE" id="PS51257">
    <property type="entry name" value="PROKAR_LIPOPROTEIN"/>
    <property type="match status" value="1"/>
</dbReference>
<sequence length="494" mass="55613">MLLPKLNGNSTISWIQLSLASCGFLLNMTFLWITARTKQRRALIDCTIIVACAAKSVIGLEIFVRLLIPVTVRLPEVFKFLDTIDLLLDGVYIVSILILNVLRYRVIQNLQTPPNQESGSSQSKTFVRTGMIFVVMCSIAYSISAWFVDGQGNSIPIVAAFAAKTATKTIPWIMNVIINFVMVGKISIVLYKRRFSVHVAMQQFNRSSSVGGFALLKQFFYSLILQTVFYVCPSMFVYPLELVPATMKTSKSNEMYWSMKVVLVFLNPVMFSIILQSKYNAISAIRTSIMSIKSFNIQGEHRIRPILQFPQQGESLQIMNETTVRKLMNNSPQNSKKLQIFTLMHPIITPPITPKSGCSLVSTDFKFPDIYTDTISINSSKWVIENGLTSPFHSKSLIGKGEASSPYSPKWFVERLSTNTNLSLHSFESSVFSSASDLRPSLQTQYNNGSHRERIGSLPVNVQQVPVFSYLQPPTQSRDRSKSLPRTVDIFKRC</sequence>
<feature type="transmembrane region" description="Helical" evidence="1">
    <location>
        <begin position="256"/>
        <end position="275"/>
    </location>
</feature>
<reference evidence="2" key="1">
    <citation type="submission" date="2018-11" db="EMBL/GenBank/DDBJ databases">
        <authorList>
            <person name="Alioto T."/>
            <person name="Alioto T."/>
        </authorList>
    </citation>
    <scope>NUCLEOTIDE SEQUENCE</scope>
</reference>
<feature type="transmembrane region" description="Helical" evidence="1">
    <location>
        <begin position="12"/>
        <end position="35"/>
    </location>
</feature>
<evidence type="ECO:0000256" key="1">
    <source>
        <dbReference type="SAM" id="Phobius"/>
    </source>
</evidence>
<feature type="transmembrane region" description="Helical" evidence="1">
    <location>
        <begin position="125"/>
        <end position="148"/>
    </location>
</feature>
<feature type="transmembrane region" description="Helical" evidence="1">
    <location>
        <begin position="42"/>
        <end position="66"/>
    </location>
</feature>
<dbReference type="AlphaFoldDB" id="A0A8B6DQF2"/>
<feature type="transmembrane region" description="Helical" evidence="1">
    <location>
        <begin position="86"/>
        <end position="104"/>
    </location>
</feature>
<feature type="transmembrane region" description="Helical" evidence="1">
    <location>
        <begin position="212"/>
        <end position="236"/>
    </location>
</feature>
<keyword evidence="1" id="KW-1133">Transmembrane helix</keyword>